<gene>
    <name evidence="3" type="ORF">ACFQGD_00930</name>
</gene>
<dbReference type="RefSeq" id="WP_345392277.1">
    <property type="nucleotide sequence ID" value="NZ_BAABLA010000007.1"/>
</dbReference>
<feature type="region of interest" description="Disordered" evidence="1">
    <location>
        <begin position="156"/>
        <end position="178"/>
    </location>
</feature>
<evidence type="ECO:0000313" key="3">
    <source>
        <dbReference type="EMBL" id="MFC6865702.1"/>
    </source>
</evidence>
<feature type="transmembrane region" description="Helical" evidence="2">
    <location>
        <begin position="132"/>
        <end position="153"/>
    </location>
</feature>
<keyword evidence="2" id="KW-0812">Transmembrane</keyword>
<dbReference type="EMBL" id="JBHSXX010000001">
    <property type="protein sequence ID" value="MFC6865702.1"/>
    <property type="molecule type" value="Genomic_DNA"/>
</dbReference>
<sequence length="273" mass="28296">MTDSDLPAGGDSRSWTVDELAEMRAGALDDAEAAELWSHVRNDTEALAVLDALDRTKAELAGLRDSPVTPMPDDVAARIEAALAGERERAFPETAQRPQPVAPAPQRGQAQQPGHGQVVDLAQARRKRAKQLGWGAGVLTAAAAVVAAVALSLPTQSTQGTPLAGDSVSGSTPPADQPLSLRGTDMAPGANQTIGVENFGPFGDRAGLDACLEANGLTIDNDLLGVRPATVDGQDAVIVVFTSGELAKYRLLAFPASCDKDTPGIIYDEVVGE</sequence>
<evidence type="ECO:0000256" key="1">
    <source>
        <dbReference type="SAM" id="MobiDB-lite"/>
    </source>
</evidence>
<accession>A0ABW2BTH2</accession>
<keyword evidence="4" id="KW-1185">Reference proteome</keyword>
<reference evidence="4" key="1">
    <citation type="journal article" date="2019" name="Int. J. Syst. Evol. Microbiol.">
        <title>The Global Catalogue of Microorganisms (GCM) 10K type strain sequencing project: providing services to taxonomists for standard genome sequencing and annotation.</title>
        <authorList>
            <consortium name="The Broad Institute Genomics Platform"/>
            <consortium name="The Broad Institute Genome Sequencing Center for Infectious Disease"/>
            <person name="Wu L."/>
            <person name="Ma J."/>
        </authorList>
    </citation>
    <scope>NUCLEOTIDE SEQUENCE [LARGE SCALE GENOMIC DNA]</scope>
    <source>
        <strain evidence="4">KCTC 32255</strain>
    </source>
</reference>
<comment type="caution">
    <text evidence="3">The sequence shown here is derived from an EMBL/GenBank/DDBJ whole genome shotgun (WGS) entry which is preliminary data.</text>
</comment>
<dbReference type="Proteomes" id="UP001596337">
    <property type="component" value="Unassembled WGS sequence"/>
</dbReference>
<evidence type="ECO:0000256" key="2">
    <source>
        <dbReference type="SAM" id="Phobius"/>
    </source>
</evidence>
<protein>
    <submittedName>
        <fullName evidence="3">Uncharacterized protein</fullName>
    </submittedName>
</protein>
<feature type="compositionally biased region" description="Low complexity" evidence="1">
    <location>
        <begin position="95"/>
        <end position="117"/>
    </location>
</feature>
<keyword evidence="2" id="KW-1133">Transmembrane helix</keyword>
<evidence type="ECO:0000313" key="4">
    <source>
        <dbReference type="Proteomes" id="UP001596337"/>
    </source>
</evidence>
<name>A0ABW2BTH2_9PSEU</name>
<keyword evidence="2" id="KW-0472">Membrane</keyword>
<proteinExistence type="predicted"/>
<organism evidence="3 4">
    <name type="scientific">Haloechinothrix salitolerans</name>
    <dbReference type="NCBI Taxonomy" id="926830"/>
    <lineage>
        <taxon>Bacteria</taxon>
        <taxon>Bacillati</taxon>
        <taxon>Actinomycetota</taxon>
        <taxon>Actinomycetes</taxon>
        <taxon>Pseudonocardiales</taxon>
        <taxon>Pseudonocardiaceae</taxon>
        <taxon>Haloechinothrix</taxon>
    </lineage>
</organism>
<feature type="region of interest" description="Disordered" evidence="1">
    <location>
        <begin position="89"/>
        <end position="118"/>
    </location>
</feature>